<comment type="caution">
    <text evidence="10">The sequence shown here is derived from an EMBL/GenBank/DDBJ whole genome shotgun (WGS) entry which is preliminary data.</text>
</comment>
<comment type="catalytic activity">
    <reaction evidence="8">
        <text>2 reduced [2Fe-2S]-[ferredoxin] + NADP(+) + H(+) = 2 oxidized [2Fe-2S]-[ferredoxin] + NADPH</text>
        <dbReference type="Rhea" id="RHEA:20125"/>
        <dbReference type="Rhea" id="RHEA-COMP:10000"/>
        <dbReference type="Rhea" id="RHEA-COMP:10001"/>
        <dbReference type="ChEBI" id="CHEBI:15378"/>
        <dbReference type="ChEBI" id="CHEBI:33737"/>
        <dbReference type="ChEBI" id="CHEBI:33738"/>
        <dbReference type="ChEBI" id="CHEBI:57783"/>
        <dbReference type="ChEBI" id="CHEBI:58349"/>
        <dbReference type="EC" id="1.18.1.2"/>
    </reaction>
</comment>
<evidence type="ECO:0000259" key="9">
    <source>
        <dbReference type="Pfam" id="PF07992"/>
    </source>
</evidence>
<comment type="cofactor">
    <cofactor evidence="1">
        <name>FAD</name>
        <dbReference type="ChEBI" id="CHEBI:57692"/>
    </cofactor>
</comment>
<evidence type="ECO:0000256" key="3">
    <source>
        <dbReference type="ARBA" id="ARBA00013223"/>
    </source>
</evidence>
<evidence type="ECO:0000256" key="2">
    <source>
        <dbReference type="ARBA" id="ARBA00008312"/>
    </source>
</evidence>
<dbReference type="Pfam" id="PF07992">
    <property type="entry name" value="Pyr_redox_2"/>
    <property type="match status" value="1"/>
</dbReference>
<dbReference type="PANTHER" id="PTHR48467">
    <property type="entry name" value="GLUTAMATE SYNTHASE 1 [NADH], CHLOROPLASTIC-LIKE"/>
    <property type="match status" value="1"/>
</dbReference>
<dbReference type="InterPro" id="IPR055275">
    <property type="entry name" value="Ferredox_Rdtase"/>
</dbReference>
<keyword evidence="11" id="KW-1185">Reference proteome</keyword>
<evidence type="ECO:0000256" key="8">
    <source>
        <dbReference type="ARBA" id="ARBA00047776"/>
    </source>
</evidence>
<evidence type="ECO:0000256" key="4">
    <source>
        <dbReference type="ARBA" id="ARBA00022630"/>
    </source>
</evidence>
<dbReference type="InterPro" id="IPR023753">
    <property type="entry name" value="FAD/NAD-binding_dom"/>
</dbReference>
<sequence>MSTTRPLRVAVVGAGPAGIYASDILSKTDLDVSIDLFERLPAPFGLVRYGVAPDHPRIKQIIVALHRVLSRGDIRLLANVDYGVDVKLEDLRQFYDAVIFSTGSIKDAELDIPGIDLDGSYGAADFVSWYDGHPDVPRTWPLEAEQVAVIGAGNVALDVARILAKHADDLLPTEVPANVYEILKSSPVTDVHVFARRGPAQVKFSPLELRELGHVPDVDVVVYPEDFDFDEGSEAAINSSNQTKQVVKTLVDWTLKDPAQNTASRRLHLHFLNAPAEVLGENGKVVGFRTERTALQGDGTSKGTGEFIDWPVQAVYRAVGYFGSALPEIPYDDVKGVITNREGRVVDIDGNQVPGVYATGWIKRGPVGLIGHTKSDASETVRHLVEDVTGVGDGEAPGDLDGGRTATHGAPEAVTEFLAGKGVEYIEWSGWELLDAHERALGEAEGRERVKVVPRAEMISISRPQA</sequence>
<dbReference type="Gene3D" id="3.50.50.60">
    <property type="entry name" value="FAD/NAD(P)-binding domain"/>
    <property type="match status" value="1"/>
</dbReference>
<evidence type="ECO:0000313" key="11">
    <source>
        <dbReference type="Proteomes" id="UP001597479"/>
    </source>
</evidence>
<comment type="similarity">
    <text evidence="2">Belongs to the ferredoxin--NADP reductase type 1 family.</text>
</comment>
<feature type="domain" description="FAD/NAD(P)-binding" evidence="9">
    <location>
        <begin position="8"/>
        <end position="168"/>
    </location>
</feature>
<evidence type="ECO:0000256" key="5">
    <source>
        <dbReference type="ARBA" id="ARBA00022827"/>
    </source>
</evidence>
<organism evidence="10 11">
    <name type="scientific">Promicromonospora vindobonensis</name>
    <dbReference type="NCBI Taxonomy" id="195748"/>
    <lineage>
        <taxon>Bacteria</taxon>
        <taxon>Bacillati</taxon>
        <taxon>Actinomycetota</taxon>
        <taxon>Actinomycetes</taxon>
        <taxon>Micrococcales</taxon>
        <taxon>Promicromonosporaceae</taxon>
        <taxon>Promicromonospora</taxon>
    </lineage>
</organism>
<keyword evidence="6" id="KW-0521">NADP</keyword>
<dbReference type="PRINTS" id="PR00419">
    <property type="entry name" value="ADXRDTASE"/>
</dbReference>
<dbReference type="PIRSF" id="PIRSF000362">
    <property type="entry name" value="FNR"/>
    <property type="match status" value="1"/>
</dbReference>
<dbReference type="EC" id="1.18.1.2" evidence="3"/>
<name>A0ABW5W1G4_9MICO</name>
<keyword evidence="5" id="KW-0274">FAD</keyword>
<dbReference type="RefSeq" id="WP_377190417.1">
    <property type="nucleotide sequence ID" value="NZ_JBHUOG010000002.1"/>
</dbReference>
<evidence type="ECO:0000256" key="7">
    <source>
        <dbReference type="ARBA" id="ARBA00023002"/>
    </source>
</evidence>
<dbReference type="SUPFAM" id="SSF51971">
    <property type="entry name" value="Nucleotide-binding domain"/>
    <property type="match status" value="2"/>
</dbReference>
<keyword evidence="7" id="KW-0560">Oxidoreductase</keyword>
<keyword evidence="4" id="KW-0285">Flavoprotein</keyword>
<proteinExistence type="inferred from homology"/>
<accession>A0ABW5W1G4</accession>
<evidence type="ECO:0000256" key="6">
    <source>
        <dbReference type="ARBA" id="ARBA00022857"/>
    </source>
</evidence>
<protein>
    <recommendedName>
        <fullName evidence="3">ferredoxin--NADP(+) reductase</fullName>
        <ecNumber evidence="3">1.18.1.2</ecNumber>
    </recommendedName>
</protein>
<dbReference type="InterPro" id="IPR021163">
    <property type="entry name" value="Ferredox_Rdtase_adrenod"/>
</dbReference>
<dbReference type="Gene3D" id="3.40.50.720">
    <property type="entry name" value="NAD(P)-binding Rossmann-like Domain"/>
    <property type="match status" value="1"/>
</dbReference>
<evidence type="ECO:0000313" key="10">
    <source>
        <dbReference type="EMBL" id="MFD2797416.1"/>
    </source>
</evidence>
<gene>
    <name evidence="10" type="ORF">ACFS27_27935</name>
</gene>
<dbReference type="Proteomes" id="UP001597479">
    <property type="component" value="Unassembled WGS sequence"/>
</dbReference>
<dbReference type="InterPro" id="IPR036188">
    <property type="entry name" value="FAD/NAD-bd_sf"/>
</dbReference>
<dbReference type="EMBL" id="JBHUOG010000002">
    <property type="protein sequence ID" value="MFD2797416.1"/>
    <property type="molecule type" value="Genomic_DNA"/>
</dbReference>
<reference evidence="11" key="1">
    <citation type="journal article" date="2019" name="Int. J. Syst. Evol. Microbiol.">
        <title>The Global Catalogue of Microorganisms (GCM) 10K type strain sequencing project: providing services to taxonomists for standard genome sequencing and annotation.</title>
        <authorList>
            <consortium name="The Broad Institute Genomics Platform"/>
            <consortium name="The Broad Institute Genome Sequencing Center for Infectious Disease"/>
            <person name="Wu L."/>
            <person name="Ma J."/>
        </authorList>
    </citation>
    <scope>NUCLEOTIDE SEQUENCE [LARGE SCALE GENOMIC DNA]</scope>
    <source>
        <strain evidence="11">CCM 7044</strain>
    </source>
</reference>
<evidence type="ECO:0000256" key="1">
    <source>
        <dbReference type="ARBA" id="ARBA00001974"/>
    </source>
</evidence>
<dbReference type="PANTHER" id="PTHR48467:SF1">
    <property type="entry name" value="GLUTAMATE SYNTHASE 1 [NADH], CHLOROPLASTIC-LIKE"/>
    <property type="match status" value="1"/>
</dbReference>